<reference evidence="1 2" key="1">
    <citation type="submission" date="2019-03" db="EMBL/GenBank/DDBJ databases">
        <authorList>
            <person name="Liu G."/>
        </authorList>
    </citation>
    <scope>NUCLEOTIDE SEQUENCE [LARGE SCALE GENOMIC DNA]</scope>
    <source>
        <strain evidence="1 2">DSM 19099</strain>
    </source>
</reference>
<protein>
    <submittedName>
        <fullName evidence="1">Uncharacterized protein</fullName>
    </submittedName>
</protein>
<accession>A0A4Y7WE08</accession>
<evidence type="ECO:0000313" key="2">
    <source>
        <dbReference type="Proteomes" id="UP000298210"/>
    </source>
</evidence>
<dbReference type="AlphaFoldDB" id="A0A4Y7WE08"/>
<comment type="caution">
    <text evidence="1">The sequence shown here is derived from an EMBL/GenBank/DDBJ whole genome shotgun (WGS) entry which is preliminary data.</text>
</comment>
<dbReference type="RefSeq" id="WP_134260324.1">
    <property type="nucleotide sequence ID" value="NZ_LDIM01000012.1"/>
</dbReference>
<dbReference type="EMBL" id="SNUX01000005">
    <property type="protein sequence ID" value="TES45678.1"/>
    <property type="molecule type" value="Genomic_DNA"/>
</dbReference>
<sequence>MDLKQHMEHIFYKEAHQIWQSVQQEQIRKGAEKYPLPFNPDNWTEKDLLQHAMQENVDQVHYMYGLYLKIKQRNEVIKQTIRSLQTRDESLCLHRDLIKDLEEIISSEES</sequence>
<organism evidence="1 2">
    <name type="scientific">Shouchella lehensis</name>
    <dbReference type="NCBI Taxonomy" id="300825"/>
    <lineage>
        <taxon>Bacteria</taxon>
        <taxon>Bacillati</taxon>
        <taxon>Bacillota</taxon>
        <taxon>Bacilli</taxon>
        <taxon>Bacillales</taxon>
        <taxon>Bacillaceae</taxon>
        <taxon>Shouchella</taxon>
    </lineage>
</organism>
<evidence type="ECO:0000313" key="1">
    <source>
        <dbReference type="EMBL" id="TES45678.1"/>
    </source>
</evidence>
<dbReference type="Proteomes" id="UP000298210">
    <property type="component" value="Unassembled WGS sequence"/>
</dbReference>
<gene>
    <name evidence="1" type="ORF">E2L03_20050</name>
</gene>
<proteinExistence type="predicted"/>
<name>A0A4Y7WE08_9BACI</name>